<feature type="binding site" evidence="15">
    <location>
        <position position="440"/>
    </location>
    <ligand>
        <name>ATP</name>
        <dbReference type="ChEBI" id="CHEBI:30616"/>
    </ligand>
</feature>
<dbReference type="Gene3D" id="2.70.150.10">
    <property type="entry name" value="Calcium-transporting ATPase, cytoplasmic transduction domain A"/>
    <property type="match status" value="1"/>
</dbReference>
<evidence type="ECO:0000256" key="15">
    <source>
        <dbReference type="PIRSR" id="PIRSR606539-2"/>
    </source>
</evidence>
<evidence type="ECO:0000256" key="16">
    <source>
        <dbReference type="PIRSR" id="PIRSR606539-3"/>
    </source>
</evidence>
<keyword evidence="6 15" id="KW-0547">Nucleotide-binding</keyword>
<evidence type="ECO:0000256" key="12">
    <source>
        <dbReference type="ARBA" id="ARBA00023136"/>
    </source>
</evidence>
<feature type="transmembrane region" description="Helical" evidence="17">
    <location>
        <begin position="956"/>
        <end position="973"/>
    </location>
</feature>
<feature type="transmembrane region" description="Helical" evidence="17">
    <location>
        <begin position="1071"/>
        <end position="1092"/>
    </location>
</feature>
<dbReference type="PANTHER" id="PTHR24092:SF150">
    <property type="entry name" value="PHOSPHOLIPID-TRANSPORTING ATPASE"/>
    <property type="match status" value="1"/>
</dbReference>
<evidence type="ECO:0000313" key="21">
    <source>
        <dbReference type="RefSeq" id="XP_008775156.2"/>
    </source>
</evidence>
<evidence type="ECO:0000256" key="2">
    <source>
        <dbReference type="ARBA" id="ARBA00008109"/>
    </source>
</evidence>
<feature type="transmembrane region" description="Helical" evidence="17">
    <location>
        <begin position="317"/>
        <end position="338"/>
    </location>
</feature>
<feature type="binding site" evidence="15">
    <location>
        <position position="769"/>
    </location>
    <ligand>
        <name>ATP</name>
        <dbReference type="ChEBI" id="CHEBI:30616"/>
    </ligand>
</feature>
<keyword evidence="10 17" id="KW-1278">Translocase</keyword>
<dbReference type="PRINTS" id="PR00119">
    <property type="entry name" value="CATATPASE"/>
</dbReference>
<feature type="binding site" evidence="15">
    <location>
        <position position="439"/>
    </location>
    <ligand>
        <name>ATP</name>
        <dbReference type="ChEBI" id="CHEBI:30616"/>
    </ligand>
</feature>
<dbReference type="SFLD" id="SFLDG00002">
    <property type="entry name" value="C1.7:_P-type_atpase_like"/>
    <property type="match status" value="1"/>
</dbReference>
<dbReference type="SUPFAM" id="SSF81653">
    <property type="entry name" value="Calcium ATPase, transduction domain A"/>
    <property type="match status" value="1"/>
</dbReference>
<dbReference type="FunFam" id="3.40.1110.10:FF:000050">
    <property type="entry name" value="Phospholipid-transporting ATPase"/>
    <property type="match status" value="1"/>
</dbReference>
<feature type="binding site" evidence="16">
    <location>
        <position position="439"/>
    </location>
    <ligand>
        <name>Mg(2+)</name>
        <dbReference type="ChEBI" id="CHEBI:18420"/>
    </ligand>
</feature>
<reference evidence="20" key="1">
    <citation type="journal article" date="2019" name="Nat. Commun.">
        <title>Genome-wide association mapping of date palm fruit traits.</title>
        <authorList>
            <person name="Hazzouri K.M."/>
            <person name="Gros-Balthazard M."/>
            <person name="Flowers J.M."/>
            <person name="Copetti D."/>
            <person name="Lemansour A."/>
            <person name="Lebrun M."/>
            <person name="Masmoudi K."/>
            <person name="Ferrand S."/>
            <person name="Dhar M.I."/>
            <person name="Fresquez Z.A."/>
            <person name="Rosas U."/>
            <person name="Zhang J."/>
            <person name="Talag J."/>
            <person name="Lee S."/>
            <person name="Kudrna D."/>
            <person name="Powell R.F."/>
            <person name="Leitch I.J."/>
            <person name="Krueger R.R."/>
            <person name="Wing R.A."/>
            <person name="Amiri K.M.A."/>
            <person name="Purugganan M.D."/>
        </authorList>
    </citation>
    <scope>NUCLEOTIDE SEQUENCE [LARGE SCALE GENOMIC DNA]</scope>
    <source>
        <strain evidence="20">cv. Khalas</strain>
    </source>
</reference>
<organism evidence="20 21">
    <name type="scientific">Phoenix dactylifera</name>
    <name type="common">Date palm</name>
    <dbReference type="NCBI Taxonomy" id="42345"/>
    <lineage>
        <taxon>Eukaryota</taxon>
        <taxon>Viridiplantae</taxon>
        <taxon>Streptophyta</taxon>
        <taxon>Embryophyta</taxon>
        <taxon>Tracheophyta</taxon>
        <taxon>Spermatophyta</taxon>
        <taxon>Magnoliopsida</taxon>
        <taxon>Liliopsida</taxon>
        <taxon>Arecaceae</taxon>
        <taxon>Coryphoideae</taxon>
        <taxon>Phoeniceae</taxon>
        <taxon>Phoenix</taxon>
    </lineage>
</organism>
<dbReference type="SFLD" id="SFLDS00003">
    <property type="entry name" value="Haloacid_Dehalogenase"/>
    <property type="match status" value="1"/>
</dbReference>
<evidence type="ECO:0000256" key="7">
    <source>
        <dbReference type="ARBA" id="ARBA00022840"/>
    </source>
</evidence>
<comment type="similarity">
    <text evidence="2 17">Belongs to the cation transport ATPase (P-type) (TC 3.A.3) family. Type IV subfamily.</text>
</comment>
<feature type="binding site" evidence="15">
    <location>
        <position position="899"/>
    </location>
    <ligand>
        <name>ATP</name>
        <dbReference type="ChEBI" id="CHEBI:30616"/>
    </ligand>
</feature>
<feature type="binding site" evidence="15">
    <location>
        <position position="767"/>
    </location>
    <ligand>
        <name>ATP</name>
        <dbReference type="ChEBI" id="CHEBI:30616"/>
    </ligand>
</feature>
<proteinExistence type="inferred from homology"/>
<keyword evidence="12 17" id="KW-0472">Membrane</keyword>
<dbReference type="GO" id="GO:0005524">
    <property type="term" value="F:ATP binding"/>
    <property type="evidence" value="ECO:0007669"/>
    <property type="project" value="UniProtKB-UniRule"/>
</dbReference>
<dbReference type="Proteomes" id="UP000228380">
    <property type="component" value="Chromosome 4"/>
</dbReference>
<evidence type="ECO:0000256" key="9">
    <source>
        <dbReference type="ARBA" id="ARBA00022843"/>
    </source>
</evidence>
<reference evidence="21" key="2">
    <citation type="submission" date="2025-08" db="UniProtKB">
        <authorList>
            <consortium name="RefSeq"/>
        </authorList>
    </citation>
    <scope>IDENTIFICATION</scope>
    <source>
        <tissue evidence="21">Young leaves</tissue>
    </source>
</reference>
<evidence type="ECO:0000256" key="17">
    <source>
        <dbReference type="RuleBase" id="RU362033"/>
    </source>
</evidence>
<dbReference type="InterPro" id="IPR006539">
    <property type="entry name" value="P-type_ATPase_IV"/>
</dbReference>
<feature type="binding site" evidence="15">
    <location>
        <position position="768"/>
    </location>
    <ligand>
        <name>ATP</name>
        <dbReference type="ChEBI" id="CHEBI:30616"/>
    </ligand>
</feature>
<keyword evidence="7 15" id="KW-0067">ATP-binding</keyword>
<dbReference type="Gene3D" id="3.40.1110.10">
    <property type="entry name" value="Calcium-transporting ATPase, cytoplasmic domain N"/>
    <property type="match status" value="1"/>
</dbReference>
<accession>A0A8B7BFB2</accession>
<dbReference type="RefSeq" id="XP_008775156.2">
    <property type="nucleotide sequence ID" value="XM_008776934.3"/>
</dbReference>
<keyword evidence="8 16" id="KW-0460">Magnesium</keyword>
<dbReference type="CDD" id="cd02073">
    <property type="entry name" value="P-type_ATPase_APLT_Dnf-like"/>
    <property type="match status" value="1"/>
</dbReference>
<keyword evidence="9" id="KW-0832">Ubl conjugation</keyword>
<feature type="binding site" evidence="15">
    <location>
        <position position="898"/>
    </location>
    <ligand>
        <name>ATP</name>
        <dbReference type="ChEBI" id="CHEBI:30616"/>
    </ligand>
</feature>
<feature type="transmembrane region" description="Helical" evidence="17">
    <location>
        <begin position="1035"/>
        <end position="1059"/>
    </location>
</feature>
<feature type="binding site" evidence="15">
    <location>
        <position position="869"/>
    </location>
    <ligand>
        <name>ATP</name>
        <dbReference type="ChEBI" id="CHEBI:30616"/>
    </ligand>
</feature>
<keyword evidence="5 16" id="KW-0479">Metal-binding</keyword>
<dbReference type="InterPro" id="IPR044492">
    <property type="entry name" value="P_typ_ATPase_HD_dom"/>
</dbReference>
<evidence type="ECO:0000259" key="19">
    <source>
        <dbReference type="Pfam" id="PF16212"/>
    </source>
</evidence>
<dbReference type="PROSITE" id="PS00154">
    <property type="entry name" value="ATPASE_E1_E2"/>
    <property type="match status" value="1"/>
</dbReference>
<feature type="binding site" evidence="15">
    <location>
        <position position="582"/>
    </location>
    <ligand>
        <name>ATP</name>
        <dbReference type="ChEBI" id="CHEBI:30616"/>
    </ligand>
</feature>
<keyword evidence="4 17" id="KW-0812">Transmembrane</keyword>
<dbReference type="EC" id="7.6.2.1" evidence="17"/>
<dbReference type="AlphaFoldDB" id="A0A8B7BFB2"/>
<dbReference type="InterPro" id="IPR032631">
    <property type="entry name" value="P-type_ATPase_N"/>
</dbReference>
<gene>
    <name evidence="21" type="primary">LOC103695570</name>
</gene>
<dbReference type="InterPro" id="IPR018303">
    <property type="entry name" value="ATPase_P-typ_P_site"/>
</dbReference>
<dbReference type="FunFam" id="3.40.50.1000:FF:000014">
    <property type="entry name" value="Phospholipid-transporting ATPase"/>
    <property type="match status" value="1"/>
</dbReference>
<dbReference type="GO" id="GO:0140326">
    <property type="term" value="F:ATPase-coupled intramembrane lipid transporter activity"/>
    <property type="evidence" value="ECO:0007669"/>
    <property type="project" value="UniProtKB-EC"/>
</dbReference>
<keyword evidence="20" id="KW-1185">Reference proteome</keyword>
<comment type="subcellular location">
    <subcellularLocation>
        <location evidence="1 17">Membrane</location>
        <topology evidence="1 17">Multi-pass membrane protein</topology>
    </subcellularLocation>
</comment>
<evidence type="ECO:0000259" key="18">
    <source>
        <dbReference type="Pfam" id="PF16209"/>
    </source>
</evidence>
<evidence type="ECO:0000256" key="6">
    <source>
        <dbReference type="ARBA" id="ARBA00022741"/>
    </source>
</evidence>
<dbReference type="Pfam" id="PF16212">
    <property type="entry name" value="PhoLip_ATPase_C"/>
    <property type="match status" value="1"/>
</dbReference>
<feature type="binding site" evidence="15">
    <location>
        <position position="629"/>
    </location>
    <ligand>
        <name>ATP</name>
        <dbReference type="ChEBI" id="CHEBI:30616"/>
    </ligand>
</feature>
<evidence type="ECO:0000256" key="8">
    <source>
        <dbReference type="ARBA" id="ARBA00022842"/>
    </source>
</evidence>
<dbReference type="SUPFAM" id="SSF81660">
    <property type="entry name" value="Metal cation-transporting ATPase, ATP-binding domain N"/>
    <property type="match status" value="1"/>
</dbReference>
<dbReference type="GO" id="GO:0045332">
    <property type="term" value="P:phospholipid translocation"/>
    <property type="evidence" value="ECO:0007669"/>
    <property type="project" value="TreeGrafter"/>
</dbReference>
<dbReference type="PANTHER" id="PTHR24092">
    <property type="entry name" value="PROBABLE PHOSPHOLIPID-TRANSPORTING ATPASE"/>
    <property type="match status" value="1"/>
</dbReference>
<dbReference type="InterPro" id="IPR023214">
    <property type="entry name" value="HAD_sf"/>
</dbReference>
<keyword evidence="3" id="KW-1017">Isopeptide bond</keyword>
<feature type="transmembrane region" description="Helical" evidence="17">
    <location>
        <begin position="985"/>
        <end position="1005"/>
    </location>
</feature>
<dbReference type="SFLD" id="SFLDF00027">
    <property type="entry name" value="p-type_atpase"/>
    <property type="match status" value="1"/>
</dbReference>
<dbReference type="InterPro" id="IPR001757">
    <property type="entry name" value="P_typ_ATPase"/>
</dbReference>
<feature type="transmembrane region" description="Helical" evidence="17">
    <location>
        <begin position="1099"/>
        <end position="1119"/>
    </location>
</feature>
<feature type="active site" description="4-aspartylphosphate intermediate" evidence="14">
    <location>
        <position position="439"/>
    </location>
</feature>
<keyword evidence="11 17" id="KW-1133">Transmembrane helix</keyword>
<evidence type="ECO:0000256" key="11">
    <source>
        <dbReference type="ARBA" id="ARBA00022989"/>
    </source>
</evidence>
<dbReference type="SUPFAM" id="SSF56784">
    <property type="entry name" value="HAD-like"/>
    <property type="match status" value="1"/>
</dbReference>
<feature type="domain" description="P-type ATPase C-terminal" evidence="19">
    <location>
        <begin position="921"/>
        <end position="1171"/>
    </location>
</feature>
<evidence type="ECO:0000256" key="10">
    <source>
        <dbReference type="ARBA" id="ARBA00022967"/>
    </source>
</evidence>
<dbReference type="InterPro" id="IPR008250">
    <property type="entry name" value="ATPase_P-typ_transduc_dom_A_sf"/>
</dbReference>
<evidence type="ECO:0000256" key="14">
    <source>
        <dbReference type="PIRSR" id="PIRSR606539-1"/>
    </source>
</evidence>
<dbReference type="OrthoDB" id="377733at2759"/>
<feature type="domain" description="P-type ATPase N-terminal" evidence="18">
    <location>
        <begin position="55"/>
        <end position="122"/>
    </location>
</feature>
<dbReference type="GO" id="GO:0000287">
    <property type="term" value="F:magnesium ion binding"/>
    <property type="evidence" value="ECO:0007669"/>
    <property type="project" value="UniProtKB-UniRule"/>
</dbReference>
<dbReference type="Pfam" id="PF16209">
    <property type="entry name" value="PhoLip_ATPase_N"/>
    <property type="match status" value="1"/>
</dbReference>
<evidence type="ECO:0000256" key="4">
    <source>
        <dbReference type="ARBA" id="ARBA00022692"/>
    </source>
</evidence>
<dbReference type="InterPro" id="IPR036412">
    <property type="entry name" value="HAD-like_sf"/>
</dbReference>
<feature type="binding site" evidence="15">
    <location>
        <position position="441"/>
    </location>
    <ligand>
        <name>ATP</name>
        <dbReference type="ChEBI" id="CHEBI:30616"/>
    </ligand>
</feature>
<dbReference type="KEGG" id="pda:103695570"/>
<sequence length="1244" mass="139712">MPRTGRIREKLRWSKIYTFSCIRHPESINADAGPSLSLSLSLSLPLPGPGHSRIVRCNQPRAHKRKPLDYPTNYISTTKYNIVTFLPKAIFEQFRRVANLYFLLAACLSVTSISPFSPVSMIAPLAFVVGLSMAKEALEDWRRFVQDMKVNLRKALVHKGNGRFSNKFWHKIRVGDVVRVEKNQFFPADLLLLSSGYEDGICYVETMNLDGETNLKVKRSLEVTLPFEDDRSFKDFTATIRCEDPNPSLYTFAGNLEHERQVYALDPSQVLLRDSKLRNTSYIYGVVIFTGHDTKVMQNATESPSKRSRVEKKMDRIIYILFTVLVLVSLISSLGFAVKTKLEMPSWWYLQPQRGDNSHLYSPSTPGLSGIFHLVTALILYGYLIPISLYVSIEVVKVLQAMFINQDLQMYDEETGNPAQARTSNLNEELGQVDTILSDKTGTLTCNQMDFLKCSIAGFPYGLSSSEVEIAAAKQIASEESGGSVQNGGGIDYWENGGSGFGSSPEIELEGGITCKIEKPRKPMIRGFSFEDDRLMQGNWMSEPNPGTILLFFRILAVCHTAIPELDEETGGFTYEAESPDEGAFLVAAREFGFEFCRRTQTSVFVRERYPSSAEPIEREFKILNLLEFNSKRKRMSVVIRDENGQLLLLCKGADSIIFDRLSKNGRMYEADTSKHLNEYGEAGLRTLALAYRKLEESEYSAWNTEFLKAKTALGPDREAQLEQAADMIEKELVLVGATAVEDKLQKGVPQCIDKLAQAGLKIWVLTGDKMETAVNIGFACSLLRQGMKQIRLSPMNKELITQDANKAVKEDIQKQITNASQMIKLETDPHAAFALIIDGKALTYALEEDMKHQFLSLAVDCASVICCRVSPKQKALVTRLVKEGTGKVTLAIGDGANDVGMIQEADIGVGISGVEGMQAVMASDFSISQFRYLERLLVVHGHWCYKRIAQMICYFFYKNIAFGLTLFYFEAYTGFSGQSVYDDWYMILFNVLLTSLPVISLGVFEQDVSSEVCLQFPALYQQGAKNLFFDWYRIIGWMANGLYSSLMIFFLNIGIFFTQAFLRGGQTADMAAIGTTMFTCIICAVNMQIALTMSHFTWIQIVLVWGSIATWYLFLLAYGESSPLVSGDAFRLLVEALAPAPIFWAVTLLVAAACNLPYLIHISYQRLYNPMDHHVIQEIKYYKKDVEDQIMWTRERSKARWATKIGFTARVDAKIRQLKGKLHSKVSSLSGQTVVATPPPDVL</sequence>
<dbReference type="GeneID" id="103695570"/>
<dbReference type="InterPro" id="IPR023299">
    <property type="entry name" value="ATPase_P-typ_cyto_dom_N"/>
</dbReference>
<dbReference type="InterPro" id="IPR032630">
    <property type="entry name" value="P_typ_ATPase_c"/>
</dbReference>
<dbReference type="GO" id="GO:0016887">
    <property type="term" value="F:ATP hydrolysis activity"/>
    <property type="evidence" value="ECO:0007669"/>
    <property type="project" value="InterPro"/>
</dbReference>
<feature type="binding site" evidence="15">
    <location>
        <position position="686"/>
    </location>
    <ligand>
        <name>ATP</name>
        <dbReference type="ChEBI" id="CHEBI:30616"/>
    </ligand>
</feature>
<evidence type="ECO:0000256" key="3">
    <source>
        <dbReference type="ARBA" id="ARBA00022499"/>
    </source>
</evidence>
<name>A0A8B7BFB2_PHODC</name>
<feature type="transmembrane region" description="Helical" evidence="17">
    <location>
        <begin position="371"/>
        <end position="393"/>
    </location>
</feature>
<dbReference type="SUPFAM" id="SSF81665">
    <property type="entry name" value="Calcium ATPase, transmembrane domain M"/>
    <property type="match status" value="1"/>
</dbReference>
<comment type="catalytic activity">
    <reaction evidence="13 17">
        <text>ATP + H2O + phospholipidSide 1 = ADP + phosphate + phospholipidSide 2.</text>
        <dbReference type="EC" id="7.6.2.1"/>
    </reaction>
</comment>
<comment type="cofactor">
    <cofactor evidence="16">
        <name>Mg(2+)</name>
        <dbReference type="ChEBI" id="CHEBI:18420"/>
    </cofactor>
</comment>
<feature type="binding site" evidence="15">
    <location>
        <position position="652"/>
    </location>
    <ligand>
        <name>ATP</name>
        <dbReference type="ChEBI" id="CHEBI:30616"/>
    </ligand>
</feature>
<dbReference type="FunFam" id="2.70.150.10:FF:000023">
    <property type="entry name" value="Phospholipid-transporting ATPase"/>
    <property type="match status" value="1"/>
</dbReference>
<evidence type="ECO:0000313" key="20">
    <source>
        <dbReference type="Proteomes" id="UP000228380"/>
    </source>
</evidence>
<dbReference type="Pfam" id="PF13246">
    <property type="entry name" value="Cation_ATPase"/>
    <property type="match status" value="1"/>
</dbReference>
<feature type="binding site" evidence="16">
    <location>
        <position position="441"/>
    </location>
    <ligand>
        <name>Mg(2+)</name>
        <dbReference type="ChEBI" id="CHEBI:18420"/>
    </ligand>
</feature>
<dbReference type="InterPro" id="IPR023298">
    <property type="entry name" value="ATPase_P-typ_TM_dom_sf"/>
</dbReference>
<feature type="binding site" evidence="16">
    <location>
        <position position="899"/>
    </location>
    <ligand>
        <name>Mg(2+)</name>
        <dbReference type="ChEBI" id="CHEBI:18420"/>
    </ligand>
</feature>
<dbReference type="GO" id="GO:0005886">
    <property type="term" value="C:plasma membrane"/>
    <property type="evidence" value="ECO:0007669"/>
    <property type="project" value="TreeGrafter"/>
</dbReference>
<dbReference type="NCBIfam" id="TIGR01652">
    <property type="entry name" value="ATPase-Plipid"/>
    <property type="match status" value="1"/>
</dbReference>
<feature type="binding site" evidence="16">
    <location>
        <position position="895"/>
    </location>
    <ligand>
        <name>Mg(2+)</name>
        <dbReference type="ChEBI" id="CHEBI:18420"/>
    </ligand>
</feature>
<evidence type="ECO:0000256" key="5">
    <source>
        <dbReference type="ARBA" id="ARBA00022723"/>
    </source>
</evidence>
<protein>
    <recommendedName>
        <fullName evidence="17">Phospholipid-transporting ATPase</fullName>
        <ecNumber evidence="17">7.6.2.1</ecNumber>
    </recommendedName>
</protein>
<evidence type="ECO:0000256" key="1">
    <source>
        <dbReference type="ARBA" id="ARBA00004141"/>
    </source>
</evidence>
<feature type="transmembrane region" description="Helical" evidence="17">
    <location>
        <begin position="1139"/>
        <end position="1161"/>
    </location>
</feature>
<dbReference type="NCBIfam" id="TIGR01494">
    <property type="entry name" value="ATPase_P-type"/>
    <property type="match status" value="1"/>
</dbReference>
<dbReference type="Gene3D" id="3.40.50.1000">
    <property type="entry name" value="HAD superfamily/HAD-like"/>
    <property type="match status" value="1"/>
</dbReference>
<evidence type="ECO:0000256" key="13">
    <source>
        <dbReference type="ARBA" id="ARBA00034036"/>
    </source>
</evidence>
<feature type="binding site" evidence="15">
    <location>
        <position position="875"/>
    </location>
    <ligand>
        <name>ATP</name>
        <dbReference type="ChEBI" id="CHEBI:30616"/>
    </ligand>
</feature>